<name>A0A0V1GSD0_9BILA</name>
<keyword evidence="2" id="KW-1185">Reference proteome</keyword>
<proteinExistence type="predicted"/>
<accession>A0A0V1GSD0</accession>
<protein>
    <submittedName>
        <fullName evidence="1">Uncharacterized protein</fullName>
    </submittedName>
</protein>
<dbReference type="EMBL" id="JYDP01000314">
    <property type="protein sequence ID" value="KRZ01246.1"/>
    <property type="molecule type" value="Genomic_DNA"/>
</dbReference>
<dbReference type="OrthoDB" id="5919774at2759"/>
<comment type="caution">
    <text evidence="1">The sequence shown here is derived from an EMBL/GenBank/DDBJ whole genome shotgun (WGS) entry which is preliminary data.</text>
</comment>
<dbReference type="Proteomes" id="UP000055024">
    <property type="component" value="Unassembled WGS sequence"/>
</dbReference>
<evidence type="ECO:0000313" key="1">
    <source>
        <dbReference type="EMBL" id="KRZ01246.1"/>
    </source>
</evidence>
<reference evidence="1 2" key="1">
    <citation type="submission" date="2015-01" db="EMBL/GenBank/DDBJ databases">
        <title>Evolution of Trichinella species and genotypes.</title>
        <authorList>
            <person name="Korhonen P.K."/>
            <person name="Edoardo P."/>
            <person name="Giuseppe L.R."/>
            <person name="Gasser R.B."/>
        </authorList>
    </citation>
    <scope>NUCLEOTIDE SEQUENCE [LARGE SCALE GENOMIC DNA]</scope>
    <source>
        <strain evidence="1">ISS1029</strain>
    </source>
</reference>
<organism evidence="1 2">
    <name type="scientific">Trichinella zimbabwensis</name>
    <dbReference type="NCBI Taxonomy" id="268475"/>
    <lineage>
        <taxon>Eukaryota</taxon>
        <taxon>Metazoa</taxon>
        <taxon>Ecdysozoa</taxon>
        <taxon>Nematoda</taxon>
        <taxon>Enoplea</taxon>
        <taxon>Dorylaimia</taxon>
        <taxon>Trichinellida</taxon>
        <taxon>Trichinellidae</taxon>
        <taxon>Trichinella</taxon>
    </lineage>
</organism>
<sequence>MPQVFVAASSPITSAAALGAEAWCRRACTLTVPMARKGEQVNPKHTLSRLSRGICKRLGLLRVFEPGGTFFQCPPAGQPESGESEGGLLTDPSGWGIRLPADCSAKFLRSVPSRRTPRGIFVLRLLPCRPHDVGGTRYVSEGRTLLLVQPSRSPNTAAWYTLECTIHAPGSPIYQQSNVRTRRKYQ</sequence>
<evidence type="ECO:0000313" key="2">
    <source>
        <dbReference type="Proteomes" id="UP000055024"/>
    </source>
</evidence>
<dbReference type="AlphaFoldDB" id="A0A0V1GSD0"/>
<gene>
    <name evidence="1" type="ORF">T11_9178</name>
</gene>